<keyword evidence="1" id="KW-0472">Membrane</keyword>
<reference evidence="2 3" key="1">
    <citation type="submission" date="2018-10" db="EMBL/GenBank/DDBJ databases">
        <title>Natrarchaeobius chitinivorans gen. nov., sp. nov., and Natrarchaeobius haloalkaliphilus sp. nov., alkaliphilic, chitin-utilizing haloarchaea from hypersaline alkaline lakes.</title>
        <authorList>
            <person name="Sorokin D.Y."/>
            <person name="Elcheninov A.G."/>
            <person name="Kostrikina N.A."/>
            <person name="Bale N.J."/>
            <person name="Sinninghe Damste J.S."/>
            <person name="Khijniak T.V."/>
            <person name="Kublanov I.V."/>
            <person name="Toshchakov S.V."/>
        </authorList>
    </citation>
    <scope>NUCLEOTIDE SEQUENCE [LARGE SCALE GENOMIC DNA]</scope>
    <source>
        <strain evidence="2 3">AArcht-Sl</strain>
    </source>
</reference>
<feature type="transmembrane region" description="Helical" evidence="1">
    <location>
        <begin position="31"/>
        <end position="49"/>
    </location>
</feature>
<dbReference type="Proteomes" id="UP000273828">
    <property type="component" value="Unassembled WGS sequence"/>
</dbReference>
<feature type="transmembrane region" description="Helical" evidence="1">
    <location>
        <begin position="95"/>
        <end position="120"/>
    </location>
</feature>
<organism evidence="2 3">
    <name type="scientific">Natrarchaeobius halalkaliphilus</name>
    <dbReference type="NCBI Taxonomy" id="1679091"/>
    <lineage>
        <taxon>Archaea</taxon>
        <taxon>Methanobacteriati</taxon>
        <taxon>Methanobacteriota</taxon>
        <taxon>Stenosarchaea group</taxon>
        <taxon>Halobacteria</taxon>
        <taxon>Halobacteriales</taxon>
        <taxon>Natrialbaceae</taxon>
        <taxon>Natrarchaeobius</taxon>
    </lineage>
</organism>
<keyword evidence="3" id="KW-1185">Reference proteome</keyword>
<dbReference type="OrthoDB" id="206202at2157"/>
<evidence type="ECO:0000313" key="3">
    <source>
        <dbReference type="Proteomes" id="UP000273828"/>
    </source>
</evidence>
<gene>
    <name evidence="2" type="ORF">EA462_05395</name>
</gene>
<accession>A0A3N6LSA0</accession>
<protein>
    <submittedName>
        <fullName evidence="2">Uncharacterized protein</fullName>
    </submittedName>
</protein>
<sequence>MGWNAGLEPTGQFAHVWVLETYRSLTPVERIGGQFVGALVAAVVLLGLVQEHSSRAIAKSRRSPIISSCLGFPSLLVVLTISSTGYLILGSSLGTFFGVIFVVFGITVIPVAAVVGLVAIGQSMAARFGRDTLWFGVLCGSLVCGLAGLSLAVTVVLVGTATTLGLGTLVRILLGPGGTTSPEDRSVPPANKI</sequence>
<feature type="transmembrane region" description="Helical" evidence="1">
    <location>
        <begin position="70"/>
        <end position="89"/>
    </location>
</feature>
<dbReference type="AlphaFoldDB" id="A0A3N6LSA0"/>
<feature type="transmembrane region" description="Helical" evidence="1">
    <location>
        <begin position="132"/>
        <end position="158"/>
    </location>
</feature>
<proteinExistence type="predicted"/>
<keyword evidence="1" id="KW-0812">Transmembrane</keyword>
<dbReference type="RefSeq" id="WP_124177535.1">
    <property type="nucleotide sequence ID" value="NZ_REFY01000002.1"/>
</dbReference>
<evidence type="ECO:0000313" key="2">
    <source>
        <dbReference type="EMBL" id="RQG91407.1"/>
    </source>
</evidence>
<name>A0A3N6LSA0_9EURY</name>
<dbReference type="EMBL" id="REFY01000002">
    <property type="protein sequence ID" value="RQG91407.1"/>
    <property type="molecule type" value="Genomic_DNA"/>
</dbReference>
<comment type="caution">
    <text evidence="2">The sequence shown here is derived from an EMBL/GenBank/DDBJ whole genome shotgun (WGS) entry which is preliminary data.</text>
</comment>
<keyword evidence="1" id="KW-1133">Transmembrane helix</keyword>
<evidence type="ECO:0000256" key="1">
    <source>
        <dbReference type="SAM" id="Phobius"/>
    </source>
</evidence>